<evidence type="ECO:0000259" key="5">
    <source>
        <dbReference type="PROSITE" id="PS50977"/>
    </source>
</evidence>
<dbReference type="GO" id="GO:0003700">
    <property type="term" value="F:DNA-binding transcription factor activity"/>
    <property type="evidence" value="ECO:0007669"/>
    <property type="project" value="TreeGrafter"/>
</dbReference>
<dbReference type="InterPro" id="IPR050109">
    <property type="entry name" value="HTH-type_TetR-like_transc_reg"/>
</dbReference>
<dbReference type="GO" id="GO:0000976">
    <property type="term" value="F:transcription cis-regulatory region binding"/>
    <property type="evidence" value="ECO:0007669"/>
    <property type="project" value="TreeGrafter"/>
</dbReference>
<name>A0A8H9MF65_9PSEU</name>
<dbReference type="InterPro" id="IPR036271">
    <property type="entry name" value="Tet_transcr_reg_TetR-rel_C_sf"/>
</dbReference>
<organism evidence="6 7">
    <name type="scientific">Amycolatopsis bartoniae</name>
    <dbReference type="NCBI Taxonomy" id="941986"/>
    <lineage>
        <taxon>Bacteria</taxon>
        <taxon>Bacillati</taxon>
        <taxon>Actinomycetota</taxon>
        <taxon>Actinomycetes</taxon>
        <taxon>Pseudonocardiales</taxon>
        <taxon>Pseudonocardiaceae</taxon>
        <taxon>Amycolatopsis</taxon>
    </lineage>
</organism>
<protein>
    <submittedName>
        <fullName evidence="6">TetR family transcriptional regulator</fullName>
    </submittedName>
</protein>
<evidence type="ECO:0000256" key="1">
    <source>
        <dbReference type="ARBA" id="ARBA00023015"/>
    </source>
</evidence>
<evidence type="ECO:0000256" key="2">
    <source>
        <dbReference type="ARBA" id="ARBA00023125"/>
    </source>
</evidence>
<dbReference type="PANTHER" id="PTHR30055">
    <property type="entry name" value="HTH-TYPE TRANSCRIPTIONAL REGULATOR RUTR"/>
    <property type="match status" value="1"/>
</dbReference>
<dbReference type="PRINTS" id="PR00455">
    <property type="entry name" value="HTHTETR"/>
</dbReference>
<reference evidence="6" key="2">
    <citation type="submission" date="2020-09" db="EMBL/GenBank/DDBJ databases">
        <authorList>
            <person name="Sun Q."/>
            <person name="Zhou Y."/>
        </authorList>
    </citation>
    <scope>NUCLEOTIDE SEQUENCE</scope>
    <source>
        <strain evidence="6">CGMCC 4.7679</strain>
    </source>
</reference>
<keyword evidence="1" id="KW-0805">Transcription regulation</keyword>
<evidence type="ECO:0000313" key="7">
    <source>
        <dbReference type="Proteomes" id="UP000658656"/>
    </source>
</evidence>
<dbReference type="Proteomes" id="UP000658656">
    <property type="component" value="Unassembled WGS sequence"/>
</dbReference>
<reference evidence="6" key="1">
    <citation type="journal article" date="2014" name="Int. J. Syst. Evol. Microbiol.">
        <title>Complete genome sequence of Corynebacterium casei LMG S-19264T (=DSM 44701T), isolated from a smear-ripened cheese.</title>
        <authorList>
            <consortium name="US DOE Joint Genome Institute (JGI-PGF)"/>
            <person name="Walter F."/>
            <person name="Albersmeier A."/>
            <person name="Kalinowski J."/>
            <person name="Ruckert C."/>
        </authorList>
    </citation>
    <scope>NUCLEOTIDE SEQUENCE</scope>
    <source>
        <strain evidence="6">CGMCC 4.7679</strain>
    </source>
</reference>
<dbReference type="Gene3D" id="1.10.10.60">
    <property type="entry name" value="Homeodomain-like"/>
    <property type="match status" value="1"/>
</dbReference>
<gene>
    <name evidence="6" type="ORF">GCM10017566_48080</name>
</gene>
<dbReference type="AlphaFoldDB" id="A0A8H9MF65"/>
<dbReference type="PANTHER" id="PTHR30055:SF234">
    <property type="entry name" value="HTH-TYPE TRANSCRIPTIONAL REGULATOR BETI"/>
    <property type="match status" value="1"/>
</dbReference>
<dbReference type="RefSeq" id="WP_145932947.1">
    <property type="nucleotide sequence ID" value="NZ_BNAV01000007.1"/>
</dbReference>
<evidence type="ECO:0000256" key="3">
    <source>
        <dbReference type="ARBA" id="ARBA00023163"/>
    </source>
</evidence>
<dbReference type="Gene3D" id="1.10.357.10">
    <property type="entry name" value="Tetracycline Repressor, domain 2"/>
    <property type="match status" value="1"/>
</dbReference>
<evidence type="ECO:0000256" key="4">
    <source>
        <dbReference type="PROSITE-ProRule" id="PRU00335"/>
    </source>
</evidence>
<keyword evidence="3" id="KW-0804">Transcription</keyword>
<dbReference type="InterPro" id="IPR001647">
    <property type="entry name" value="HTH_TetR"/>
</dbReference>
<keyword evidence="2 4" id="KW-0238">DNA-binding</keyword>
<dbReference type="SUPFAM" id="SSF46689">
    <property type="entry name" value="Homeodomain-like"/>
    <property type="match status" value="1"/>
</dbReference>
<accession>A0A8H9MF65</accession>
<keyword evidence="7" id="KW-1185">Reference proteome</keyword>
<dbReference type="SUPFAM" id="SSF48498">
    <property type="entry name" value="Tetracyclin repressor-like, C-terminal domain"/>
    <property type="match status" value="1"/>
</dbReference>
<dbReference type="PROSITE" id="PS50977">
    <property type="entry name" value="HTH_TETR_2"/>
    <property type="match status" value="1"/>
</dbReference>
<evidence type="ECO:0000313" key="6">
    <source>
        <dbReference type="EMBL" id="GHF68627.1"/>
    </source>
</evidence>
<sequence length="201" mass="21734">MTAQHFDRRDPRLDRSRSAILSAAVALLSEGGVRQVTIDAVTARSGVARSTLYRHFPTSAELLAAAFQELLPPLRLPDPDASPRDRLLQLVLAQADQIDQAPTVAAVVWLSTLGLSGVPSGADDQSRLTALREHIIERYRGPFEAVLADCLPPSGRDIDVAAAQLVGPLMFNALITGRPSDREFCVRIVDDFLAGRDPMTA</sequence>
<dbReference type="InterPro" id="IPR009057">
    <property type="entry name" value="Homeodomain-like_sf"/>
</dbReference>
<feature type="domain" description="HTH tetR-type" evidence="5">
    <location>
        <begin position="14"/>
        <end position="74"/>
    </location>
</feature>
<proteinExistence type="predicted"/>
<feature type="DNA-binding region" description="H-T-H motif" evidence="4">
    <location>
        <begin position="37"/>
        <end position="56"/>
    </location>
</feature>
<dbReference type="Pfam" id="PF00440">
    <property type="entry name" value="TetR_N"/>
    <property type="match status" value="1"/>
</dbReference>
<comment type="caution">
    <text evidence="6">The sequence shown here is derived from an EMBL/GenBank/DDBJ whole genome shotgun (WGS) entry which is preliminary data.</text>
</comment>
<dbReference type="EMBL" id="BNAV01000007">
    <property type="protein sequence ID" value="GHF68627.1"/>
    <property type="molecule type" value="Genomic_DNA"/>
</dbReference>
<dbReference type="OrthoDB" id="3626425at2"/>